<comment type="similarity">
    <text evidence="1 4">Belongs to the N(4)/N(6)-methyltransferase family.</text>
</comment>
<dbReference type="EC" id="2.1.1.-" evidence="4"/>
<dbReference type="GO" id="GO:0032259">
    <property type="term" value="P:methylation"/>
    <property type="evidence" value="ECO:0007669"/>
    <property type="project" value="UniProtKB-KW"/>
</dbReference>
<dbReference type="GO" id="GO:0008170">
    <property type="term" value="F:N-methyltransferase activity"/>
    <property type="evidence" value="ECO:0007669"/>
    <property type="project" value="InterPro"/>
</dbReference>
<dbReference type="PRINTS" id="PR00508">
    <property type="entry name" value="S21N4MTFRASE"/>
</dbReference>
<dbReference type="AlphaFoldDB" id="D0LIL1"/>
<dbReference type="PROSITE" id="PS00092">
    <property type="entry name" value="N6_MTASE"/>
    <property type="match status" value="1"/>
</dbReference>
<dbReference type="STRING" id="502025.Hoch_5892"/>
<evidence type="ECO:0000256" key="3">
    <source>
        <dbReference type="ARBA" id="ARBA00022679"/>
    </source>
</evidence>
<evidence type="ECO:0000256" key="2">
    <source>
        <dbReference type="ARBA" id="ARBA00022603"/>
    </source>
</evidence>
<gene>
    <name evidence="6" type="ordered locus">Hoch_5892</name>
</gene>
<dbReference type="HOGENOM" id="CLU_024927_10_4_7"/>
<sequence length="319" mass="35776">MTNPARAAAATRRIEFGRERPHPADRLIHADNLKVMDELGDGCIDLVYIDPPFATGKLRRGREAADDAPALAFRDVPDNPEDFVAWLEPRLVACRRLLAGHGSLFVHLDYRTVHYVKVCLDRIFGRSRFVNEIIWCYSVGGKSRRRFARKHDTILWYTRSGDYAFFPDAVRVPRKGGSHMRVVRDESGALVQEKTDRRTGKVYRYPVAAGKIPEDWWADIELLNRGDRERTGWPTQKPERLLERIIGATAGPDAVVADWFCGAGTTAAVAQRLGRRFLTTDIASSAVACAEQRLEQAGRALAAVGAPPRDIERTTRAAR</sequence>
<dbReference type="REBASE" id="22302">
    <property type="entry name" value="M.HocORF5892P"/>
</dbReference>
<dbReference type="InterPro" id="IPR002941">
    <property type="entry name" value="DNA_methylase_N4/N6"/>
</dbReference>
<accession>D0LIL1</accession>
<feature type="domain" description="DNA methylase N-4/N-6" evidence="5">
    <location>
        <begin position="44"/>
        <end position="291"/>
    </location>
</feature>
<dbReference type="InterPro" id="IPR029063">
    <property type="entry name" value="SAM-dependent_MTases_sf"/>
</dbReference>
<evidence type="ECO:0000256" key="4">
    <source>
        <dbReference type="RuleBase" id="RU362026"/>
    </source>
</evidence>
<dbReference type="GO" id="GO:0003677">
    <property type="term" value="F:DNA binding"/>
    <property type="evidence" value="ECO:0007669"/>
    <property type="project" value="InterPro"/>
</dbReference>
<protein>
    <recommendedName>
        <fullName evidence="4">Methyltransferase</fullName>
        <ecNumber evidence="4">2.1.1.-</ecNumber>
    </recommendedName>
</protein>
<name>D0LIL1_HALO1</name>
<dbReference type="RefSeq" id="WP_012830959.1">
    <property type="nucleotide sequence ID" value="NC_013440.1"/>
</dbReference>
<reference evidence="6 7" key="1">
    <citation type="journal article" date="2010" name="Stand. Genomic Sci.">
        <title>Complete genome sequence of Haliangium ochraceum type strain (SMP-2).</title>
        <authorList>
            <consortium name="US DOE Joint Genome Institute (JGI-PGF)"/>
            <person name="Ivanova N."/>
            <person name="Daum C."/>
            <person name="Lang E."/>
            <person name="Abt B."/>
            <person name="Kopitz M."/>
            <person name="Saunders E."/>
            <person name="Lapidus A."/>
            <person name="Lucas S."/>
            <person name="Glavina Del Rio T."/>
            <person name="Nolan M."/>
            <person name="Tice H."/>
            <person name="Copeland A."/>
            <person name="Cheng J.F."/>
            <person name="Chen F."/>
            <person name="Bruce D."/>
            <person name="Goodwin L."/>
            <person name="Pitluck S."/>
            <person name="Mavromatis K."/>
            <person name="Pati A."/>
            <person name="Mikhailova N."/>
            <person name="Chen A."/>
            <person name="Palaniappan K."/>
            <person name="Land M."/>
            <person name="Hauser L."/>
            <person name="Chang Y.J."/>
            <person name="Jeffries C.D."/>
            <person name="Detter J.C."/>
            <person name="Brettin T."/>
            <person name="Rohde M."/>
            <person name="Goker M."/>
            <person name="Bristow J."/>
            <person name="Markowitz V."/>
            <person name="Eisen J.A."/>
            <person name="Hugenholtz P."/>
            <person name="Kyrpides N.C."/>
            <person name="Klenk H.P."/>
        </authorList>
    </citation>
    <scope>NUCLEOTIDE SEQUENCE [LARGE SCALE GENOMIC DNA]</scope>
    <source>
        <strain evidence="7">DSM 14365 / CIP 107738 / JCM 11303 / AJ 13395 / SMP-2</strain>
    </source>
</reference>
<dbReference type="Pfam" id="PF01555">
    <property type="entry name" value="N6_N4_Mtase"/>
    <property type="match status" value="1"/>
</dbReference>
<dbReference type="Proteomes" id="UP000001880">
    <property type="component" value="Chromosome"/>
</dbReference>
<dbReference type="KEGG" id="hoh:Hoch_5892"/>
<keyword evidence="2 6" id="KW-0489">Methyltransferase</keyword>
<dbReference type="InterPro" id="IPR002052">
    <property type="entry name" value="DNA_methylase_N6_adenine_CS"/>
</dbReference>
<dbReference type="InterPro" id="IPR001091">
    <property type="entry name" value="RM_Methyltransferase"/>
</dbReference>
<keyword evidence="7" id="KW-1185">Reference proteome</keyword>
<organism evidence="6 7">
    <name type="scientific">Haliangium ochraceum (strain DSM 14365 / JCM 11303 / SMP-2)</name>
    <dbReference type="NCBI Taxonomy" id="502025"/>
    <lineage>
        <taxon>Bacteria</taxon>
        <taxon>Pseudomonadati</taxon>
        <taxon>Myxococcota</taxon>
        <taxon>Polyangia</taxon>
        <taxon>Haliangiales</taxon>
        <taxon>Kofleriaceae</taxon>
        <taxon>Haliangium</taxon>
    </lineage>
</organism>
<evidence type="ECO:0000259" key="5">
    <source>
        <dbReference type="Pfam" id="PF01555"/>
    </source>
</evidence>
<dbReference type="Gene3D" id="3.40.50.150">
    <property type="entry name" value="Vaccinia Virus protein VP39"/>
    <property type="match status" value="1"/>
</dbReference>
<keyword evidence="3" id="KW-0808">Transferase</keyword>
<dbReference type="eggNOG" id="COG2189">
    <property type="taxonomic scope" value="Bacteria"/>
</dbReference>
<dbReference type="SUPFAM" id="SSF53335">
    <property type="entry name" value="S-adenosyl-L-methionine-dependent methyltransferases"/>
    <property type="match status" value="1"/>
</dbReference>
<proteinExistence type="inferred from homology"/>
<evidence type="ECO:0000313" key="7">
    <source>
        <dbReference type="Proteomes" id="UP000001880"/>
    </source>
</evidence>
<evidence type="ECO:0000313" key="6">
    <source>
        <dbReference type="EMBL" id="ACY18367.1"/>
    </source>
</evidence>
<dbReference type="EMBL" id="CP001804">
    <property type="protein sequence ID" value="ACY18367.1"/>
    <property type="molecule type" value="Genomic_DNA"/>
</dbReference>
<evidence type="ECO:0000256" key="1">
    <source>
        <dbReference type="ARBA" id="ARBA00006594"/>
    </source>
</evidence>